<evidence type="ECO:0000313" key="4">
    <source>
        <dbReference type="Proteomes" id="UP000321057"/>
    </source>
</evidence>
<dbReference type="GO" id="GO:0016042">
    <property type="term" value="P:lipid catabolic process"/>
    <property type="evidence" value="ECO:0007669"/>
    <property type="project" value="InterPro"/>
</dbReference>
<gene>
    <name evidence="2" type="primary">estB_3</name>
    <name evidence="1" type="synonym">estB_2</name>
    <name evidence="2" type="ORF">NCTC12195_01621</name>
    <name evidence="1" type="ORF">SGA02_04300</name>
</gene>
<dbReference type="STRING" id="1293.SH09_11095"/>
<keyword evidence="2" id="KW-0378">Hydrolase</keyword>
<dbReference type="PANTHER" id="PTHR37946">
    <property type="entry name" value="SLL1969 PROTEIN"/>
    <property type="match status" value="1"/>
</dbReference>
<accession>A0A0D0RL94</accession>
<proteinExistence type="predicted"/>
<dbReference type="PANTHER" id="PTHR37946:SF1">
    <property type="entry name" value="SLL1969 PROTEIN"/>
    <property type="match status" value="1"/>
</dbReference>
<dbReference type="InterPro" id="IPR029058">
    <property type="entry name" value="AB_hydrolase_fold"/>
</dbReference>
<keyword evidence="4" id="KW-1185">Reference proteome</keyword>
<dbReference type="OrthoDB" id="503948at2"/>
<dbReference type="Gene3D" id="3.40.50.1820">
    <property type="entry name" value="alpha/beta hydrolase"/>
    <property type="match status" value="1"/>
</dbReference>
<dbReference type="Proteomes" id="UP000255277">
    <property type="component" value="Unassembled WGS sequence"/>
</dbReference>
<evidence type="ECO:0000313" key="3">
    <source>
        <dbReference type="Proteomes" id="UP000255277"/>
    </source>
</evidence>
<dbReference type="EC" id="3.1.1.3" evidence="2"/>
<dbReference type="EMBL" id="BKAX01000001">
    <property type="protein sequence ID" value="GEQ04602.1"/>
    <property type="molecule type" value="Genomic_DNA"/>
</dbReference>
<dbReference type="RefSeq" id="WP_042739712.1">
    <property type="nucleotide sequence ID" value="NZ_BKAX01000001.1"/>
</dbReference>
<evidence type="ECO:0000313" key="2">
    <source>
        <dbReference type="EMBL" id="SUM32180.1"/>
    </source>
</evidence>
<dbReference type="GO" id="GO:0004806">
    <property type="term" value="F:triacylglycerol lipase activity"/>
    <property type="evidence" value="ECO:0007669"/>
    <property type="project" value="UniProtKB-EC"/>
</dbReference>
<dbReference type="Pfam" id="PF01674">
    <property type="entry name" value="Lipase_2"/>
    <property type="match status" value="1"/>
</dbReference>
<dbReference type="Proteomes" id="UP000321057">
    <property type="component" value="Unassembled WGS sequence"/>
</dbReference>
<reference evidence="1 4" key="2">
    <citation type="submission" date="2019-07" db="EMBL/GenBank/DDBJ databases">
        <title>Whole genome shotgun sequence of Staphylococcus gallinarum NBRC 109767.</title>
        <authorList>
            <person name="Hosoyama A."/>
            <person name="Uohara A."/>
            <person name="Ohji S."/>
            <person name="Ichikawa N."/>
        </authorList>
    </citation>
    <scope>NUCLEOTIDE SEQUENCE [LARGE SCALE GENOMIC DNA]</scope>
    <source>
        <strain evidence="1 4">NBRC 109767</strain>
    </source>
</reference>
<evidence type="ECO:0000313" key="1">
    <source>
        <dbReference type="EMBL" id="GEQ04602.1"/>
    </source>
</evidence>
<organism evidence="2 3">
    <name type="scientific">Staphylococcus gallinarum</name>
    <dbReference type="NCBI Taxonomy" id="1293"/>
    <lineage>
        <taxon>Bacteria</taxon>
        <taxon>Bacillati</taxon>
        <taxon>Bacillota</taxon>
        <taxon>Bacilli</taxon>
        <taxon>Bacillales</taxon>
        <taxon>Staphylococcaceae</taxon>
        <taxon>Staphylococcus</taxon>
    </lineage>
</organism>
<sequence>MKKFKLVMLLIVSVFMFGIMSKMTSVEAKTHHNPIVFVHGFGGTQYNFHSIQNYLYTQGWNRNQFYSINLNSKSGDNKVNGPQISKYVKQVQHETGANKVDLVGHSLGGKNIMYYIKNLDGGKNVANVVTLGGANGLTTNTAIPGTDSQHKILYTSIYSRTDGVVPNQLSYLIGGKNIVLTKIDHISLLFNSTVKQHIKYALEGNGMNTN</sequence>
<reference evidence="2 3" key="1">
    <citation type="submission" date="2018-06" db="EMBL/GenBank/DDBJ databases">
        <authorList>
            <consortium name="Pathogen Informatics"/>
            <person name="Doyle S."/>
        </authorList>
    </citation>
    <scope>NUCLEOTIDE SEQUENCE [LARGE SCALE GENOMIC DNA]</scope>
    <source>
        <strain evidence="2 3">NCTC12195</strain>
    </source>
</reference>
<protein>
    <submittedName>
        <fullName evidence="1 2">Extracellular esterase EstB</fullName>
        <ecNumber evidence="2">3.1.1.3</ecNumber>
    </submittedName>
</protein>
<dbReference type="AlphaFoldDB" id="A0A0D0RL94"/>
<dbReference type="InterPro" id="IPR002918">
    <property type="entry name" value="Lipase_EstA/Esterase_EstB"/>
</dbReference>
<dbReference type="EMBL" id="UHDK01000001">
    <property type="protein sequence ID" value="SUM32180.1"/>
    <property type="molecule type" value="Genomic_DNA"/>
</dbReference>
<name>A0A0D0RL94_STAGA</name>
<dbReference type="SUPFAM" id="SSF53474">
    <property type="entry name" value="alpha/beta-Hydrolases"/>
    <property type="match status" value="1"/>
</dbReference>